<reference evidence="3 4" key="1">
    <citation type="submission" date="2019-07" db="EMBL/GenBank/DDBJ databases">
        <title>Annotation for the trematode Paragonimus westermani.</title>
        <authorList>
            <person name="Choi Y.-J."/>
        </authorList>
    </citation>
    <scope>NUCLEOTIDE SEQUENCE [LARGE SCALE GENOMIC DNA]</scope>
    <source>
        <strain evidence="3">180907_Pwestermani</strain>
    </source>
</reference>
<keyword evidence="2" id="KW-0472">Membrane</keyword>
<organism evidence="3 4">
    <name type="scientific">Paragonimus westermani</name>
    <dbReference type="NCBI Taxonomy" id="34504"/>
    <lineage>
        <taxon>Eukaryota</taxon>
        <taxon>Metazoa</taxon>
        <taxon>Spiralia</taxon>
        <taxon>Lophotrochozoa</taxon>
        <taxon>Platyhelminthes</taxon>
        <taxon>Trematoda</taxon>
        <taxon>Digenea</taxon>
        <taxon>Plagiorchiida</taxon>
        <taxon>Troglotremata</taxon>
        <taxon>Troglotrematidae</taxon>
        <taxon>Paragonimus</taxon>
    </lineage>
</organism>
<evidence type="ECO:0000256" key="1">
    <source>
        <dbReference type="SAM" id="MobiDB-lite"/>
    </source>
</evidence>
<feature type="region of interest" description="Disordered" evidence="1">
    <location>
        <begin position="130"/>
        <end position="149"/>
    </location>
</feature>
<dbReference type="EMBL" id="JTDF01008250">
    <property type="protein sequence ID" value="KAF8564603.1"/>
    <property type="molecule type" value="Genomic_DNA"/>
</dbReference>
<keyword evidence="2" id="KW-0812">Transmembrane</keyword>
<protein>
    <submittedName>
        <fullName evidence="3">Uncharacterized protein</fullName>
    </submittedName>
</protein>
<comment type="caution">
    <text evidence="3">The sequence shown here is derived from an EMBL/GenBank/DDBJ whole genome shotgun (WGS) entry which is preliminary data.</text>
</comment>
<keyword evidence="2" id="KW-1133">Transmembrane helix</keyword>
<evidence type="ECO:0000313" key="4">
    <source>
        <dbReference type="Proteomes" id="UP000699462"/>
    </source>
</evidence>
<dbReference type="OrthoDB" id="6283210at2759"/>
<proteinExistence type="predicted"/>
<evidence type="ECO:0000313" key="3">
    <source>
        <dbReference type="EMBL" id="KAF8564603.1"/>
    </source>
</evidence>
<feature type="transmembrane region" description="Helical" evidence="2">
    <location>
        <begin position="33"/>
        <end position="54"/>
    </location>
</feature>
<feature type="compositionally biased region" description="Polar residues" evidence="1">
    <location>
        <begin position="238"/>
        <end position="249"/>
    </location>
</feature>
<dbReference type="AlphaFoldDB" id="A0A8T0D9T5"/>
<keyword evidence="4" id="KW-1185">Reference proteome</keyword>
<sequence>MSQMNVTVLELSDLLTTTHGVEHDDLTVENGSWVLAMFVILSLVLLLMIVLLSLPKSMQDSVFRCVSRESPDQTFNYIDVGLYKTRHSMYRKEVYSLAMQGNRSKTKREQVDPFPTTPLIVTNRVKQQLQADTKNTSMSEPRTTDSCHRSTVVNTHWEASPTETNYSKRPAVIITLVDAKQSQLCRLKGRTRSMEDLPLLSRIRISSLRKVNSLSKLHEPVTNEAHRSCRNNSKADNRTVSFTTASQENIKNHNQE</sequence>
<feature type="compositionally biased region" description="Basic and acidic residues" evidence="1">
    <location>
        <begin position="222"/>
        <end position="237"/>
    </location>
</feature>
<feature type="compositionally biased region" description="Polar residues" evidence="1">
    <location>
        <begin position="130"/>
        <end position="141"/>
    </location>
</feature>
<accession>A0A8T0D9T5</accession>
<feature type="region of interest" description="Disordered" evidence="1">
    <location>
        <begin position="222"/>
        <end position="256"/>
    </location>
</feature>
<gene>
    <name evidence="3" type="ORF">P879_04843</name>
</gene>
<dbReference type="Proteomes" id="UP000699462">
    <property type="component" value="Unassembled WGS sequence"/>
</dbReference>
<name>A0A8T0D9T5_9TREM</name>
<evidence type="ECO:0000256" key="2">
    <source>
        <dbReference type="SAM" id="Phobius"/>
    </source>
</evidence>